<keyword evidence="4" id="KW-0802">TPR repeat</keyword>
<dbReference type="Gene3D" id="1.10.10.60">
    <property type="entry name" value="Homeodomain-like"/>
    <property type="match status" value="2"/>
</dbReference>
<evidence type="ECO:0000256" key="3">
    <source>
        <dbReference type="ARBA" id="ARBA00023163"/>
    </source>
</evidence>
<feature type="domain" description="HTH araC/xylS-type" evidence="6">
    <location>
        <begin position="465"/>
        <end position="569"/>
    </location>
</feature>
<dbReference type="SUPFAM" id="SSF48452">
    <property type="entry name" value="TPR-like"/>
    <property type="match status" value="2"/>
</dbReference>
<evidence type="ECO:0000256" key="1">
    <source>
        <dbReference type="ARBA" id="ARBA00023015"/>
    </source>
</evidence>
<dbReference type="SUPFAM" id="SSF46689">
    <property type="entry name" value="Homeodomain-like"/>
    <property type="match status" value="1"/>
</dbReference>
<dbReference type="PANTHER" id="PTHR43280:SF2">
    <property type="entry name" value="HTH-TYPE TRANSCRIPTIONAL REGULATOR EXSA"/>
    <property type="match status" value="1"/>
</dbReference>
<keyword evidence="5" id="KW-1133">Transmembrane helix</keyword>
<sequence>MNKILFLIFFVVQAVVAQKLSNDDFLKYQDKVSFHINGNLDSAFYYVNKIKLSKEAEQLTYAFASEAYLYQLKEYSDTLNSNNSFETSLLYLDKINAPFVKKKAKSKLLNFKGLINWKRKKLSDAINAYKEAKRLAIEVDDKVLAVKCSNNMALILAQVGNFELAIKSVKESDSITDKIKYLYEKESFLKAKSSVYMKLGSFYEAYYSVNKKPTLLDSSELYYKKTIIYSKNLLDRKLKAQINLGNIYVKKSDLISAEKQYLASLVLAQQNNFTTPITTLYYNLGYVNYGKRKYDKALIYFNKVDSLSNHETNKIELTNSMYYLAKIHNEYDDYGKAEKYLAIYKDKFKENENLIAEETLKVNNIIANAEIKEDLNILKNEIKQKKSLLLFSKVLIVSIFCGLIYFLYKNYKAKKAAHIKVNKLIEEFKQKKDSIVVNDEKDSEEVVINNNSLSIDEEKENEIVAKLIQLEKANYFLREDFNLQSTAKKIKTNTTYLSYVVNKRFEKSFSEYSNELKINYAIEQMITNATFRKYSTQAIAETVGFKNAVSFAKSFNKRTGVTPVQFIKKIEKDELV</sequence>
<dbReference type="InterPro" id="IPR018060">
    <property type="entry name" value="HTH_AraC"/>
</dbReference>
<dbReference type="PROSITE" id="PS01124">
    <property type="entry name" value="HTH_ARAC_FAMILY_2"/>
    <property type="match status" value="1"/>
</dbReference>
<dbReference type="Proteomes" id="UP000830454">
    <property type="component" value="Chromosome"/>
</dbReference>
<accession>A0ABY4HPJ7</accession>
<keyword evidence="3" id="KW-0804">Transcription</keyword>
<dbReference type="InterPro" id="IPR019734">
    <property type="entry name" value="TPR_rpt"/>
</dbReference>
<organism evidence="7 8">
    <name type="scientific">Flavobacterium sediminilitoris</name>
    <dbReference type="NCBI Taxonomy" id="2024526"/>
    <lineage>
        <taxon>Bacteria</taxon>
        <taxon>Pseudomonadati</taxon>
        <taxon>Bacteroidota</taxon>
        <taxon>Flavobacteriia</taxon>
        <taxon>Flavobacteriales</taxon>
        <taxon>Flavobacteriaceae</taxon>
        <taxon>Flavobacterium</taxon>
    </lineage>
</organism>
<dbReference type="Gene3D" id="1.25.40.10">
    <property type="entry name" value="Tetratricopeptide repeat domain"/>
    <property type="match status" value="2"/>
</dbReference>
<dbReference type="PROSITE" id="PS50005">
    <property type="entry name" value="TPR"/>
    <property type="match status" value="1"/>
</dbReference>
<evidence type="ECO:0000256" key="2">
    <source>
        <dbReference type="ARBA" id="ARBA00023125"/>
    </source>
</evidence>
<keyword evidence="5" id="KW-0472">Membrane</keyword>
<proteinExistence type="predicted"/>
<evidence type="ECO:0000256" key="4">
    <source>
        <dbReference type="PROSITE-ProRule" id="PRU00339"/>
    </source>
</evidence>
<evidence type="ECO:0000313" key="7">
    <source>
        <dbReference type="EMBL" id="UOX34508.1"/>
    </source>
</evidence>
<dbReference type="Pfam" id="PF12833">
    <property type="entry name" value="HTH_18"/>
    <property type="match status" value="1"/>
</dbReference>
<dbReference type="RefSeq" id="WP_246917484.1">
    <property type="nucleotide sequence ID" value="NZ_CP090145.1"/>
</dbReference>
<keyword evidence="1" id="KW-0805">Transcription regulation</keyword>
<reference evidence="7" key="2">
    <citation type="submission" date="2022-04" db="EMBL/GenBank/DDBJ databases">
        <title>Complete Genome Sequence of Flavobacterium sediminilitoris YSM-43, Isolated from a Tidal Sediment.</title>
        <authorList>
            <person name="Lee P.A."/>
        </authorList>
    </citation>
    <scope>NUCLEOTIDE SEQUENCE</scope>
    <source>
        <strain evidence="7">YSM-43</strain>
    </source>
</reference>
<feature type="transmembrane region" description="Helical" evidence="5">
    <location>
        <begin position="388"/>
        <end position="408"/>
    </location>
</feature>
<feature type="repeat" description="TPR" evidence="4">
    <location>
        <begin position="278"/>
        <end position="311"/>
    </location>
</feature>
<evidence type="ECO:0000256" key="5">
    <source>
        <dbReference type="SAM" id="Phobius"/>
    </source>
</evidence>
<dbReference type="SMART" id="SM00028">
    <property type="entry name" value="TPR"/>
    <property type="match status" value="4"/>
</dbReference>
<dbReference type="InterPro" id="IPR011990">
    <property type="entry name" value="TPR-like_helical_dom_sf"/>
</dbReference>
<keyword evidence="2" id="KW-0238">DNA-binding</keyword>
<dbReference type="EMBL" id="CP090145">
    <property type="protein sequence ID" value="UOX34508.1"/>
    <property type="molecule type" value="Genomic_DNA"/>
</dbReference>
<protein>
    <submittedName>
        <fullName evidence="7">Helix-turn-helix domain-containing protein</fullName>
    </submittedName>
</protein>
<evidence type="ECO:0000313" key="8">
    <source>
        <dbReference type="Proteomes" id="UP000830454"/>
    </source>
</evidence>
<keyword evidence="8" id="KW-1185">Reference proteome</keyword>
<dbReference type="InterPro" id="IPR009057">
    <property type="entry name" value="Homeodomain-like_sf"/>
</dbReference>
<reference evidence="7" key="1">
    <citation type="submission" date="2021-12" db="EMBL/GenBank/DDBJ databases">
        <authorList>
            <person name="Cha I.-T."/>
            <person name="Lee K.-E."/>
            <person name="Park S.-J."/>
        </authorList>
    </citation>
    <scope>NUCLEOTIDE SEQUENCE</scope>
    <source>
        <strain evidence="7">YSM-43</strain>
    </source>
</reference>
<dbReference type="PANTHER" id="PTHR43280">
    <property type="entry name" value="ARAC-FAMILY TRANSCRIPTIONAL REGULATOR"/>
    <property type="match status" value="1"/>
</dbReference>
<name>A0ABY4HPJ7_9FLAO</name>
<keyword evidence="5" id="KW-0812">Transmembrane</keyword>
<dbReference type="Pfam" id="PF13181">
    <property type="entry name" value="TPR_8"/>
    <property type="match status" value="1"/>
</dbReference>
<evidence type="ECO:0000259" key="6">
    <source>
        <dbReference type="PROSITE" id="PS01124"/>
    </source>
</evidence>
<gene>
    <name evidence="7" type="ORF">LXD69_03110</name>
</gene>
<dbReference type="SMART" id="SM00342">
    <property type="entry name" value="HTH_ARAC"/>
    <property type="match status" value="1"/>
</dbReference>